<feature type="region of interest" description="Disordered" evidence="1">
    <location>
        <begin position="92"/>
        <end position="114"/>
    </location>
</feature>
<dbReference type="AlphaFoldDB" id="A0AA43QVG8"/>
<accession>A0AA43QVG8</accession>
<dbReference type="EMBL" id="JAPUFD010000023">
    <property type="protein sequence ID" value="MDI1493182.1"/>
    <property type="molecule type" value="Genomic_DNA"/>
</dbReference>
<feature type="region of interest" description="Disordered" evidence="1">
    <location>
        <begin position="148"/>
        <end position="171"/>
    </location>
</feature>
<proteinExistence type="predicted"/>
<gene>
    <name evidence="3" type="ORF">OHK93_004970</name>
</gene>
<keyword evidence="2" id="KW-0472">Membrane</keyword>
<comment type="caution">
    <text evidence="3">The sequence shown here is derived from an EMBL/GenBank/DDBJ whole genome shotgun (WGS) entry which is preliminary data.</text>
</comment>
<evidence type="ECO:0000256" key="2">
    <source>
        <dbReference type="SAM" id="Phobius"/>
    </source>
</evidence>
<dbReference type="Proteomes" id="UP001161017">
    <property type="component" value="Unassembled WGS sequence"/>
</dbReference>
<feature type="compositionally biased region" description="Low complexity" evidence="1">
    <location>
        <begin position="158"/>
        <end position="171"/>
    </location>
</feature>
<name>A0AA43QVG8_9LECA</name>
<reference evidence="3" key="1">
    <citation type="journal article" date="2023" name="Genome Biol. Evol.">
        <title>First Whole Genome Sequence and Flow Cytometry Genome Size Data for the Lichen-Forming Fungus Ramalina farinacea (Ascomycota).</title>
        <authorList>
            <person name="Llewellyn T."/>
            <person name="Mian S."/>
            <person name="Hill R."/>
            <person name="Leitch I.J."/>
            <person name="Gaya E."/>
        </authorList>
    </citation>
    <scope>NUCLEOTIDE SEQUENCE</scope>
    <source>
        <strain evidence="3">LIQ254RAFAR</strain>
    </source>
</reference>
<keyword evidence="2" id="KW-0812">Transmembrane</keyword>
<feature type="transmembrane region" description="Helical" evidence="2">
    <location>
        <begin position="69"/>
        <end position="89"/>
    </location>
</feature>
<feature type="transmembrane region" description="Helical" evidence="2">
    <location>
        <begin position="9"/>
        <end position="29"/>
    </location>
</feature>
<keyword evidence="4" id="KW-1185">Reference proteome</keyword>
<sequence>MHPSLSTSYIIPAVLLNPILFLHSMNALLSRILPPMIVDSPNQPPPYYPLGPSAQHPHLDIHASDGLCWSYTMVMVCAQLLAFGKVSMIREDRRKKASRRRERPPLSRAHSEKEAVFANGNGLPKVSKNDLLMSKVAAAVAEQDANNYNLSRVDVSDQHSSSGSSDSETIL</sequence>
<evidence type="ECO:0000313" key="4">
    <source>
        <dbReference type="Proteomes" id="UP001161017"/>
    </source>
</evidence>
<evidence type="ECO:0000256" key="1">
    <source>
        <dbReference type="SAM" id="MobiDB-lite"/>
    </source>
</evidence>
<keyword evidence="2" id="KW-1133">Transmembrane helix</keyword>
<protein>
    <submittedName>
        <fullName evidence="3">Uncharacterized protein</fullName>
    </submittedName>
</protein>
<evidence type="ECO:0000313" key="3">
    <source>
        <dbReference type="EMBL" id="MDI1493182.1"/>
    </source>
</evidence>
<organism evidence="3 4">
    <name type="scientific">Ramalina farinacea</name>
    <dbReference type="NCBI Taxonomy" id="258253"/>
    <lineage>
        <taxon>Eukaryota</taxon>
        <taxon>Fungi</taxon>
        <taxon>Dikarya</taxon>
        <taxon>Ascomycota</taxon>
        <taxon>Pezizomycotina</taxon>
        <taxon>Lecanoromycetes</taxon>
        <taxon>OSLEUM clade</taxon>
        <taxon>Lecanoromycetidae</taxon>
        <taxon>Lecanorales</taxon>
        <taxon>Lecanorineae</taxon>
        <taxon>Ramalinaceae</taxon>
        <taxon>Ramalina</taxon>
    </lineage>
</organism>
<feature type="compositionally biased region" description="Basic and acidic residues" evidence="1">
    <location>
        <begin position="103"/>
        <end position="114"/>
    </location>
</feature>